<sequence length="47" mass="5358">MTNQIALALGALILIGLCGDWLMNDLSATLFLSRKLTDMIEWMAFWR</sequence>
<organism evidence="1 2">
    <name type="scientific">Roseovarius aestuarii</name>
    <dbReference type="NCBI Taxonomy" id="475083"/>
    <lineage>
        <taxon>Bacteria</taxon>
        <taxon>Pseudomonadati</taxon>
        <taxon>Pseudomonadota</taxon>
        <taxon>Alphaproteobacteria</taxon>
        <taxon>Rhodobacterales</taxon>
        <taxon>Roseobacteraceae</taxon>
        <taxon>Roseovarius</taxon>
    </lineage>
</organism>
<evidence type="ECO:0000313" key="1">
    <source>
        <dbReference type="EMBL" id="SMC10947.1"/>
    </source>
</evidence>
<protein>
    <submittedName>
        <fullName evidence="1">Uncharacterized protein</fullName>
    </submittedName>
</protein>
<accession>A0A1X7BMU0</accession>
<proteinExistence type="predicted"/>
<reference evidence="1 2" key="1">
    <citation type="submission" date="2017-03" db="EMBL/GenBank/DDBJ databases">
        <authorList>
            <person name="Afonso C.L."/>
            <person name="Miller P.J."/>
            <person name="Scott M.A."/>
            <person name="Spackman E."/>
            <person name="Goraichik I."/>
            <person name="Dimitrov K.M."/>
            <person name="Suarez D.L."/>
            <person name="Swayne D.E."/>
        </authorList>
    </citation>
    <scope>NUCLEOTIDE SEQUENCE [LARGE SCALE GENOMIC DNA]</scope>
    <source>
        <strain evidence="1 2">CECT 7745</strain>
    </source>
</reference>
<gene>
    <name evidence="1" type="ORF">ROA7745_00755</name>
</gene>
<dbReference type="AlphaFoldDB" id="A0A1X7BMU0"/>
<dbReference type="RefSeq" id="WP_176237612.1">
    <property type="nucleotide sequence ID" value="NZ_FWXB01000002.1"/>
</dbReference>
<evidence type="ECO:0000313" key="2">
    <source>
        <dbReference type="Proteomes" id="UP000193224"/>
    </source>
</evidence>
<keyword evidence="2" id="KW-1185">Reference proteome</keyword>
<dbReference type="EMBL" id="FWXB01000002">
    <property type="protein sequence ID" value="SMC10947.1"/>
    <property type="molecule type" value="Genomic_DNA"/>
</dbReference>
<name>A0A1X7BMU0_9RHOB</name>
<dbReference type="Proteomes" id="UP000193224">
    <property type="component" value="Unassembled WGS sequence"/>
</dbReference>